<keyword evidence="10" id="KW-0472">Membrane</keyword>
<keyword evidence="3" id="KW-0378">Hydrolase</keyword>
<dbReference type="GO" id="GO:0009252">
    <property type="term" value="P:peptidoglycan biosynthetic process"/>
    <property type="evidence" value="ECO:0007669"/>
    <property type="project" value="UniProtKB-KW"/>
</dbReference>
<dbReference type="GO" id="GO:0071555">
    <property type="term" value="P:cell wall organization"/>
    <property type="evidence" value="ECO:0007669"/>
    <property type="project" value="UniProtKB-KW"/>
</dbReference>
<evidence type="ECO:0000256" key="4">
    <source>
        <dbReference type="ARBA" id="ARBA00022960"/>
    </source>
</evidence>
<evidence type="ECO:0000313" key="13">
    <source>
        <dbReference type="Proteomes" id="UP000176581"/>
    </source>
</evidence>
<evidence type="ECO:0000256" key="7">
    <source>
        <dbReference type="PIRSR" id="PIRSR618044-1"/>
    </source>
</evidence>
<keyword evidence="10" id="KW-0812">Transmembrane</keyword>
<dbReference type="InterPro" id="IPR001967">
    <property type="entry name" value="Peptidase_S11_N"/>
</dbReference>
<dbReference type="Pfam" id="PF00768">
    <property type="entry name" value="Peptidase_S11"/>
    <property type="match status" value="1"/>
</dbReference>
<dbReference type="AlphaFoldDB" id="A0A1F8FRQ0"/>
<evidence type="ECO:0000256" key="3">
    <source>
        <dbReference type="ARBA" id="ARBA00022801"/>
    </source>
</evidence>
<dbReference type="Gene3D" id="3.40.710.10">
    <property type="entry name" value="DD-peptidase/beta-lactamase superfamily"/>
    <property type="match status" value="1"/>
</dbReference>
<feature type="active site" description="Acyl-ester intermediate" evidence="7">
    <location>
        <position position="98"/>
    </location>
</feature>
<keyword evidence="10" id="KW-1133">Transmembrane helix</keyword>
<evidence type="ECO:0000256" key="5">
    <source>
        <dbReference type="ARBA" id="ARBA00022984"/>
    </source>
</evidence>
<dbReference type="SUPFAM" id="SSF56601">
    <property type="entry name" value="beta-lactamase/transpeptidase-like"/>
    <property type="match status" value="1"/>
</dbReference>
<accession>A0A1F8FRQ0</accession>
<feature type="domain" description="Peptidase S11 D-alanyl-D-alanine carboxypeptidase A N-terminal" evidence="11">
    <location>
        <begin position="63"/>
        <end position="290"/>
    </location>
</feature>
<evidence type="ECO:0000256" key="6">
    <source>
        <dbReference type="ARBA" id="ARBA00023316"/>
    </source>
</evidence>
<evidence type="ECO:0000256" key="8">
    <source>
        <dbReference type="PIRSR" id="PIRSR618044-2"/>
    </source>
</evidence>
<dbReference type="Proteomes" id="UP000176581">
    <property type="component" value="Unassembled WGS sequence"/>
</dbReference>
<reference evidence="12 13" key="1">
    <citation type="journal article" date="2016" name="Nat. Commun.">
        <title>Thousands of microbial genomes shed light on interconnected biogeochemical processes in an aquifer system.</title>
        <authorList>
            <person name="Anantharaman K."/>
            <person name="Brown C.T."/>
            <person name="Hug L.A."/>
            <person name="Sharon I."/>
            <person name="Castelle C.J."/>
            <person name="Probst A.J."/>
            <person name="Thomas B.C."/>
            <person name="Singh A."/>
            <person name="Wilkins M.J."/>
            <person name="Karaoz U."/>
            <person name="Brodie E.L."/>
            <person name="Williams K.H."/>
            <person name="Hubbard S.S."/>
            <person name="Banfield J.F."/>
        </authorList>
    </citation>
    <scope>NUCLEOTIDE SEQUENCE [LARGE SCALE GENOMIC DNA]</scope>
</reference>
<gene>
    <name evidence="12" type="ORF">A3J47_01405</name>
</gene>
<keyword evidence="6" id="KW-0961">Cell wall biogenesis/degradation</keyword>
<keyword evidence="2" id="KW-0732">Signal</keyword>
<proteinExistence type="inferred from homology"/>
<dbReference type="PANTHER" id="PTHR21581:SF6">
    <property type="entry name" value="TRAFFICKING PROTEIN PARTICLE COMPLEX SUBUNIT 12"/>
    <property type="match status" value="1"/>
</dbReference>
<dbReference type="GO" id="GO:0008360">
    <property type="term" value="P:regulation of cell shape"/>
    <property type="evidence" value="ECO:0007669"/>
    <property type="project" value="UniProtKB-KW"/>
</dbReference>
<evidence type="ECO:0000259" key="11">
    <source>
        <dbReference type="Pfam" id="PF00768"/>
    </source>
</evidence>
<comment type="caution">
    <text evidence="12">The sequence shown here is derived from an EMBL/GenBank/DDBJ whole genome shotgun (WGS) entry which is preliminary data.</text>
</comment>
<evidence type="ECO:0000256" key="10">
    <source>
        <dbReference type="SAM" id="Phobius"/>
    </source>
</evidence>
<comment type="similarity">
    <text evidence="1 9">Belongs to the peptidase S11 family.</text>
</comment>
<sequence length="311" mass="34384">MQRKLYILSGVLSVLILANVFFIFSLQKEGTNNSSRVGVSLNSTQAYIFPISEPTYLPVLNTAIERPVLSAKSAIVYDMKSSRSLYSKNPEERLPVASLTKLLSAVVVLENLNLDDIVVVSKEALKVDEEKQTLYLDEKIRVMDLLKMMLIESSNDAAYALKYHASILGVDLGALMNRKAVELGMHSSIFHDPAGLNDDALSTSEDLLKLANYSLKFDELWVILGEKSTTVYSVDGRIGHKIDNTNQLLGVMPDIIGGKTGYTDGALGCMLLVVDVPGKNDKLISIVLGSEERFNDTEKLINWTKKAYSWD</sequence>
<dbReference type="EMBL" id="MGJV01000010">
    <property type="protein sequence ID" value="OGN15390.1"/>
    <property type="molecule type" value="Genomic_DNA"/>
</dbReference>
<feature type="transmembrane region" description="Helical" evidence="10">
    <location>
        <begin position="6"/>
        <end position="26"/>
    </location>
</feature>
<dbReference type="GO" id="GO:0006508">
    <property type="term" value="P:proteolysis"/>
    <property type="evidence" value="ECO:0007669"/>
    <property type="project" value="InterPro"/>
</dbReference>
<feature type="binding site" evidence="8">
    <location>
        <position position="259"/>
    </location>
    <ligand>
        <name>substrate</name>
    </ligand>
</feature>
<dbReference type="InterPro" id="IPR018044">
    <property type="entry name" value="Peptidase_S11"/>
</dbReference>
<keyword evidence="4" id="KW-0133">Cell shape</keyword>
<keyword evidence="5" id="KW-0573">Peptidoglycan synthesis</keyword>
<evidence type="ECO:0000256" key="1">
    <source>
        <dbReference type="ARBA" id="ARBA00007164"/>
    </source>
</evidence>
<dbReference type="InterPro" id="IPR012338">
    <property type="entry name" value="Beta-lactam/transpept-like"/>
</dbReference>
<evidence type="ECO:0000256" key="9">
    <source>
        <dbReference type="RuleBase" id="RU004016"/>
    </source>
</evidence>
<name>A0A1F8FRQ0_9BACT</name>
<organism evidence="12 13">
    <name type="scientific">Candidatus Yanofskybacteria bacterium RIFCSPHIGHO2_02_FULL_43_22</name>
    <dbReference type="NCBI Taxonomy" id="1802681"/>
    <lineage>
        <taxon>Bacteria</taxon>
        <taxon>Candidatus Yanofskyibacteriota</taxon>
    </lineage>
</organism>
<dbReference type="PRINTS" id="PR00725">
    <property type="entry name" value="DADACBPTASE1"/>
</dbReference>
<protein>
    <recommendedName>
        <fullName evidence="11">Peptidase S11 D-alanyl-D-alanine carboxypeptidase A N-terminal domain-containing protein</fullName>
    </recommendedName>
</protein>
<dbReference type="GO" id="GO:0009002">
    <property type="term" value="F:serine-type D-Ala-D-Ala carboxypeptidase activity"/>
    <property type="evidence" value="ECO:0007669"/>
    <property type="project" value="InterPro"/>
</dbReference>
<evidence type="ECO:0000256" key="2">
    <source>
        <dbReference type="ARBA" id="ARBA00022729"/>
    </source>
</evidence>
<feature type="active site" description="Proton acceptor" evidence="7">
    <location>
        <position position="101"/>
    </location>
</feature>
<evidence type="ECO:0000313" key="12">
    <source>
        <dbReference type="EMBL" id="OGN15390.1"/>
    </source>
</evidence>
<dbReference type="PANTHER" id="PTHR21581">
    <property type="entry name" value="D-ALANYL-D-ALANINE CARBOXYPEPTIDASE"/>
    <property type="match status" value="1"/>
</dbReference>
<feature type="active site" evidence="7">
    <location>
        <position position="153"/>
    </location>
</feature>